<keyword evidence="5" id="KW-1185">Reference proteome</keyword>
<feature type="chain" id="PRO_5038744838" evidence="2">
    <location>
        <begin position="20"/>
        <end position="339"/>
    </location>
</feature>
<dbReference type="RefSeq" id="WP_208501751.1">
    <property type="nucleotide sequence ID" value="NZ_JAGFOA010000002.1"/>
</dbReference>
<dbReference type="EMBL" id="JAGFOA010000002">
    <property type="protein sequence ID" value="MBO3663087.1"/>
    <property type="molecule type" value="Genomic_DNA"/>
</dbReference>
<reference evidence="4" key="1">
    <citation type="submission" date="2021-03" db="EMBL/GenBank/DDBJ databases">
        <title>Microbacterium sp. nov., a novel actinobacterium isolated from cow dung.</title>
        <authorList>
            <person name="Zhang L."/>
        </authorList>
    </citation>
    <scope>NUCLEOTIDE SEQUENCE</scope>
    <source>
        <strain evidence="4">NEAU-LLB</strain>
    </source>
</reference>
<name>A0A939QJZ3_9MICO</name>
<dbReference type="Gene3D" id="2.120.10.30">
    <property type="entry name" value="TolB, C-terminal domain"/>
    <property type="match status" value="1"/>
</dbReference>
<dbReference type="PANTHER" id="PTHR19328">
    <property type="entry name" value="HEDGEHOG-INTERACTING PROTEIN"/>
    <property type="match status" value="1"/>
</dbReference>
<dbReference type="PROSITE" id="PS51257">
    <property type="entry name" value="PROKAR_LIPOPROTEIN"/>
    <property type="match status" value="1"/>
</dbReference>
<dbReference type="PANTHER" id="PTHR19328:SF13">
    <property type="entry name" value="HIPL1 PROTEIN"/>
    <property type="match status" value="1"/>
</dbReference>
<accession>A0A939QJZ3</accession>
<sequence>MRRRAAVTVAAVLVLTGCAGEPSPPPETPSEVVASGLAAPWSIAIHNDTVLISERDSGRILRLDPDGTTSELGVVAGVEHGGEGGLLGLAFDEEGRLYAYSTGAGGNRVERFDDPRSLDDPVTLVDGIPAAGNHNGGRLAFGPDGFLYVSTGDAGDGSHSQDPDSLGGKILRMTEDGDPAPGNPDPDSLVWSMGHRNVQGLAWDSSGTMYATEFGQNTWDELNVIEAGANYGWPDVEGTGGEDRGFTDPIRQWTTAEASPSGLAIADDVILIANLRGERLRALTVAAPEHSADLHTGDRVRDVAVTPDGEVWILTNNTDGRGDPGPDDDRILRIDLPAE</sequence>
<evidence type="ECO:0000256" key="1">
    <source>
        <dbReference type="SAM" id="MobiDB-lite"/>
    </source>
</evidence>
<dbReference type="Proteomes" id="UP000680132">
    <property type="component" value="Unassembled WGS sequence"/>
</dbReference>
<dbReference type="InterPro" id="IPR011041">
    <property type="entry name" value="Quinoprot_gluc/sorb_DH_b-prop"/>
</dbReference>
<feature type="domain" description="Glucose/Sorbosone dehydrogenase" evidence="3">
    <location>
        <begin position="38"/>
        <end position="321"/>
    </location>
</feature>
<feature type="region of interest" description="Disordered" evidence="1">
    <location>
        <begin position="152"/>
        <end position="184"/>
    </location>
</feature>
<evidence type="ECO:0000313" key="5">
    <source>
        <dbReference type="Proteomes" id="UP000680132"/>
    </source>
</evidence>
<comment type="caution">
    <text evidence="4">The sequence shown here is derived from an EMBL/GenBank/DDBJ whole genome shotgun (WGS) entry which is preliminary data.</text>
</comment>
<feature type="region of interest" description="Disordered" evidence="1">
    <location>
        <begin position="317"/>
        <end position="339"/>
    </location>
</feature>
<keyword evidence="2" id="KW-0732">Signal</keyword>
<gene>
    <name evidence="4" type="ORF">J5V96_06120</name>
</gene>
<dbReference type="AlphaFoldDB" id="A0A939QJZ3"/>
<evidence type="ECO:0000259" key="3">
    <source>
        <dbReference type="Pfam" id="PF07995"/>
    </source>
</evidence>
<dbReference type="Pfam" id="PF07995">
    <property type="entry name" value="GSDH"/>
    <property type="match status" value="1"/>
</dbReference>
<dbReference type="SUPFAM" id="SSF50952">
    <property type="entry name" value="Soluble quinoprotein glucose dehydrogenase"/>
    <property type="match status" value="1"/>
</dbReference>
<proteinExistence type="predicted"/>
<dbReference type="InterPro" id="IPR012938">
    <property type="entry name" value="Glc/Sorbosone_DH"/>
</dbReference>
<organism evidence="4 5">
    <name type="scientific">Microbacterium stercoris</name>
    <dbReference type="NCBI Taxonomy" id="2820289"/>
    <lineage>
        <taxon>Bacteria</taxon>
        <taxon>Bacillati</taxon>
        <taxon>Actinomycetota</taxon>
        <taxon>Actinomycetes</taxon>
        <taxon>Micrococcales</taxon>
        <taxon>Microbacteriaceae</taxon>
        <taxon>Microbacterium</taxon>
    </lineage>
</organism>
<feature type="signal peptide" evidence="2">
    <location>
        <begin position="1"/>
        <end position="19"/>
    </location>
</feature>
<dbReference type="InterPro" id="IPR011042">
    <property type="entry name" value="6-blade_b-propeller_TolB-like"/>
</dbReference>
<evidence type="ECO:0000256" key="2">
    <source>
        <dbReference type="SAM" id="SignalP"/>
    </source>
</evidence>
<evidence type="ECO:0000313" key="4">
    <source>
        <dbReference type="EMBL" id="MBO3663087.1"/>
    </source>
</evidence>
<protein>
    <submittedName>
        <fullName evidence="4">PQQ-dependent sugar dehydrogenase</fullName>
    </submittedName>
</protein>
<feature type="compositionally biased region" description="Basic and acidic residues" evidence="1">
    <location>
        <begin position="320"/>
        <end position="333"/>
    </location>
</feature>